<feature type="region of interest" description="Disordered" evidence="6">
    <location>
        <begin position="154"/>
        <end position="174"/>
    </location>
</feature>
<dbReference type="GO" id="GO:0000139">
    <property type="term" value="C:Golgi membrane"/>
    <property type="evidence" value="ECO:0007669"/>
    <property type="project" value="TreeGrafter"/>
</dbReference>
<dbReference type="GO" id="GO:0008270">
    <property type="term" value="F:zinc ion binding"/>
    <property type="evidence" value="ECO:0007669"/>
    <property type="project" value="UniProtKB-KW"/>
</dbReference>
<evidence type="ECO:0000313" key="9">
    <source>
        <dbReference type="Proteomes" id="UP000266841"/>
    </source>
</evidence>
<feature type="compositionally biased region" description="Basic residues" evidence="6">
    <location>
        <begin position="213"/>
        <end position="226"/>
    </location>
</feature>
<evidence type="ECO:0000256" key="1">
    <source>
        <dbReference type="ARBA" id="ARBA00022468"/>
    </source>
</evidence>
<feature type="region of interest" description="Disordered" evidence="6">
    <location>
        <begin position="203"/>
        <end position="271"/>
    </location>
</feature>
<keyword evidence="4" id="KW-0862">Zinc</keyword>
<dbReference type="GO" id="GO:0032012">
    <property type="term" value="P:regulation of ARF protein signal transduction"/>
    <property type="evidence" value="ECO:0007669"/>
    <property type="project" value="TreeGrafter"/>
</dbReference>
<dbReference type="PANTHER" id="PTHR46395">
    <property type="entry name" value="ADP-RIBOSYLATION FACTOR GTPASE-ACTIVATING PROTEIN 1"/>
    <property type="match status" value="1"/>
</dbReference>
<feature type="domain" description="Arf-GAP" evidence="7">
    <location>
        <begin position="64"/>
        <end position="147"/>
    </location>
</feature>
<feature type="region of interest" description="Disordered" evidence="6">
    <location>
        <begin position="1"/>
        <end position="30"/>
    </location>
</feature>
<evidence type="ECO:0000256" key="4">
    <source>
        <dbReference type="ARBA" id="ARBA00022833"/>
    </source>
</evidence>
<dbReference type="PROSITE" id="PS50115">
    <property type="entry name" value="ARFGAP"/>
    <property type="match status" value="1"/>
</dbReference>
<dbReference type="Proteomes" id="UP000266841">
    <property type="component" value="Unassembled WGS sequence"/>
</dbReference>
<dbReference type="OrthoDB" id="983479at2759"/>
<dbReference type="SUPFAM" id="SSF57863">
    <property type="entry name" value="ArfGap/RecO-like zinc finger"/>
    <property type="match status" value="1"/>
</dbReference>
<evidence type="ECO:0000256" key="5">
    <source>
        <dbReference type="PROSITE-ProRule" id="PRU00288"/>
    </source>
</evidence>
<evidence type="ECO:0000256" key="2">
    <source>
        <dbReference type="ARBA" id="ARBA00022723"/>
    </source>
</evidence>
<keyword evidence="2" id="KW-0479">Metal-binding</keyword>
<dbReference type="InterPro" id="IPR037278">
    <property type="entry name" value="ARFGAP/RecO"/>
</dbReference>
<keyword evidence="1" id="KW-0343">GTPase activation</keyword>
<evidence type="ECO:0000256" key="6">
    <source>
        <dbReference type="SAM" id="MobiDB-lite"/>
    </source>
</evidence>
<dbReference type="CDD" id="cd08830">
    <property type="entry name" value="ArfGap_ArfGap1"/>
    <property type="match status" value="1"/>
</dbReference>
<dbReference type="InterPro" id="IPR001164">
    <property type="entry name" value="ArfGAP_dom"/>
</dbReference>
<name>K0SMZ7_THAOC</name>
<keyword evidence="3 5" id="KW-0863">Zinc-finger</keyword>
<dbReference type="Pfam" id="PF01412">
    <property type="entry name" value="ArfGap"/>
    <property type="match status" value="1"/>
</dbReference>
<reference evidence="8 9" key="1">
    <citation type="journal article" date="2012" name="Genome Biol.">
        <title>Genome and low-iron response of an oceanic diatom adapted to chronic iron limitation.</title>
        <authorList>
            <person name="Lommer M."/>
            <person name="Specht M."/>
            <person name="Roy A.S."/>
            <person name="Kraemer L."/>
            <person name="Andreson R."/>
            <person name="Gutowska M.A."/>
            <person name="Wolf J."/>
            <person name="Bergner S.V."/>
            <person name="Schilhabel M.B."/>
            <person name="Klostermeier U.C."/>
            <person name="Beiko R.G."/>
            <person name="Rosenstiel P."/>
            <person name="Hippler M."/>
            <person name="Laroche J."/>
        </authorList>
    </citation>
    <scope>NUCLEOTIDE SEQUENCE [LARGE SCALE GENOMIC DNA]</scope>
    <source>
        <strain evidence="8 9">CCMP1005</strain>
    </source>
</reference>
<evidence type="ECO:0000313" key="8">
    <source>
        <dbReference type="EMBL" id="EJK62316.1"/>
    </source>
</evidence>
<dbReference type="SMART" id="SM00105">
    <property type="entry name" value="ArfGap"/>
    <property type="match status" value="1"/>
</dbReference>
<dbReference type="AlphaFoldDB" id="K0SMZ7"/>
<dbReference type="GO" id="GO:0005096">
    <property type="term" value="F:GTPase activator activity"/>
    <property type="evidence" value="ECO:0007669"/>
    <property type="project" value="UniProtKB-KW"/>
</dbReference>
<evidence type="ECO:0000256" key="3">
    <source>
        <dbReference type="ARBA" id="ARBA00022771"/>
    </source>
</evidence>
<dbReference type="EMBL" id="AGNL01018973">
    <property type="protein sequence ID" value="EJK62316.1"/>
    <property type="molecule type" value="Genomic_DNA"/>
</dbReference>
<dbReference type="eggNOG" id="KOG0704">
    <property type="taxonomic scope" value="Eukaryota"/>
</dbReference>
<gene>
    <name evidence="8" type="ORF">THAOC_17074</name>
</gene>
<evidence type="ECO:0000259" key="7">
    <source>
        <dbReference type="PROSITE" id="PS50115"/>
    </source>
</evidence>
<feature type="compositionally biased region" description="Low complexity" evidence="6">
    <location>
        <begin position="1"/>
        <end position="16"/>
    </location>
</feature>
<dbReference type="PRINTS" id="PR00405">
    <property type="entry name" value="REVINTRACTNG"/>
</dbReference>
<keyword evidence="9" id="KW-1185">Reference proteome</keyword>
<organism evidence="8 9">
    <name type="scientific">Thalassiosira oceanica</name>
    <name type="common">Marine diatom</name>
    <dbReference type="NCBI Taxonomy" id="159749"/>
    <lineage>
        <taxon>Eukaryota</taxon>
        <taxon>Sar</taxon>
        <taxon>Stramenopiles</taxon>
        <taxon>Ochrophyta</taxon>
        <taxon>Bacillariophyta</taxon>
        <taxon>Coscinodiscophyceae</taxon>
        <taxon>Thalassiosirophycidae</taxon>
        <taxon>Thalassiosirales</taxon>
        <taxon>Thalassiosiraceae</taxon>
        <taxon>Thalassiosira</taxon>
    </lineage>
</organism>
<dbReference type="PANTHER" id="PTHR46395:SF1">
    <property type="entry name" value="ADP-RIBOSYLATION FACTOR GTPASE-ACTIVATING PROTEIN 1"/>
    <property type="match status" value="1"/>
</dbReference>
<comment type="caution">
    <text evidence="8">The sequence shown here is derived from an EMBL/GenBank/DDBJ whole genome shotgun (WGS) entry which is preliminary data.</text>
</comment>
<feature type="compositionally biased region" description="Low complexity" evidence="6">
    <location>
        <begin position="242"/>
        <end position="258"/>
    </location>
</feature>
<feature type="compositionally biased region" description="Polar residues" evidence="6">
    <location>
        <begin position="161"/>
        <end position="170"/>
    </location>
</feature>
<dbReference type="GO" id="GO:0030100">
    <property type="term" value="P:regulation of endocytosis"/>
    <property type="evidence" value="ECO:0007669"/>
    <property type="project" value="TreeGrafter"/>
</dbReference>
<dbReference type="InterPro" id="IPR038508">
    <property type="entry name" value="ArfGAP_dom_sf"/>
</dbReference>
<dbReference type="Gene3D" id="1.10.220.150">
    <property type="entry name" value="Arf GTPase activating protein"/>
    <property type="match status" value="1"/>
</dbReference>
<protein>
    <recommendedName>
        <fullName evidence="7">Arf-GAP domain-containing protein</fullName>
    </recommendedName>
</protein>
<accession>K0SMZ7</accession>
<proteinExistence type="predicted"/>
<sequence>MCDEPSSSSSPSSPKSRAQQPLHRQMDNKPGSDLLRLVAQELESMRCIRAANTDTEEAERSFPPACLRLLQTLEGNQRCHDCSAPQPEWASVSYGVTLCLQCSGKHRGLGVNCSFIKSLALDSWKRREILCLLEGGNDQLSSFFERHEMGHVHCEDGHSTPPGSRNSSPSRVGVTDRYKTKAASFYRQHLLSHAKELADKGGLYEGRAASRSKDRRKKSKRRPRKCKPVEPQLPTVEERPSVDSSGHSSDSSFGPGPDQMQELEGDFKGET</sequence>